<dbReference type="Proteomes" id="UP000297245">
    <property type="component" value="Unassembled WGS sequence"/>
</dbReference>
<protein>
    <submittedName>
        <fullName evidence="4">RNA-binding domain-containing protein</fullName>
    </submittedName>
</protein>
<proteinExistence type="predicted"/>
<evidence type="ECO:0000256" key="1">
    <source>
        <dbReference type="ARBA" id="ARBA00022884"/>
    </source>
</evidence>
<dbReference type="Pfam" id="PF00076">
    <property type="entry name" value="RRM_1"/>
    <property type="match status" value="2"/>
</dbReference>
<reference evidence="4 5" key="1">
    <citation type="journal article" date="2019" name="Nat. Ecol. Evol.">
        <title>Megaphylogeny resolves global patterns of mushroom evolution.</title>
        <authorList>
            <person name="Varga T."/>
            <person name="Krizsan K."/>
            <person name="Foldi C."/>
            <person name="Dima B."/>
            <person name="Sanchez-Garcia M."/>
            <person name="Sanchez-Ramirez S."/>
            <person name="Szollosi G.J."/>
            <person name="Szarkandi J.G."/>
            <person name="Papp V."/>
            <person name="Albert L."/>
            <person name="Andreopoulos W."/>
            <person name="Angelini C."/>
            <person name="Antonin V."/>
            <person name="Barry K.W."/>
            <person name="Bougher N.L."/>
            <person name="Buchanan P."/>
            <person name="Buyck B."/>
            <person name="Bense V."/>
            <person name="Catcheside P."/>
            <person name="Chovatia M."/>
            <person name="Cooper J."/>
            <person name="Damon W."/>
            <person name="Desjardin D."/>
            <person name="Finy P."/>
            <person name="Geml J."/>
            <person name="Haridas S."/>
            <person name="Hughes K."/>
            <person name="Justo A."/>
            <person name="Karasinski D."/>
            <person name="Kautmanova I."/>
            <person name="Kiss B."/>
            <person name="Kocsube S."/>
            <person name="Kotiranta H."/>
            <person name="LaButti K.M."/>
            <person name="Lechner B.E."/>
            <person name="Liimatainen K."/>
            <person name="Lipzen A."/>
            <person name="Lukacs Z."/>
            <person name="Mihaltcheva S."/>
            <person name="Morgado L.N."/>
            <person name="Niskanen T."/>
            <person name="Noordeloos M.E."/>
            <person name="Ohm R.A."/>
            <person name="Ortiz-Santana B."/>
            <person name="Ovrebo C."/>
            <person name="Racz N."/>
            <person name="Riley R."/>
            <person name="Savchenko A."/>
            <person name="Shiryaev A."/>
            <person name="Soop K."/>
            <person name="Spirin V."/>
            <person name="Szebenyi C."/>
            <person name="Tomsovsky M."/>
            <person name="Tulloss R.E."/>
            <person name="Uehling J."/>
            <person name="Grigoriev I.V."/>
            <person name="Vagvolgyi C."/>
            <person name="Papp T."/>
            <person name="Martin F.M."/>
            <person name="Miettinen O."/>
            <person name="Hibbett D.S."/>
            <person name="Nagy L.G."/>
        </authorList>
    </citation>
    <scope>NUCLEOTIDE SEQUENCE [LARGE SCALE GENOMIC DNA]</scope>
    <source>
        <strain evidence="4 5">CBS 962.96</strain>
    </source>
</reference>
<sequence>AVNRREVISLFDTLIGEIRSSTDFRDAIGTHIEITFASNDAAKKALCMSGYTIGGCSLNVTPVIDVEESSAKRLDMRRNLYVLGIPFDLSKSEFSAIFSRYGKVAHCVILATVDNASRRRGFVVMSNHEEAKRAMMALTRTQIKGHTIDISWSIVQRSEGFLDGGDRSMLFDASFADGVPSPHSQDGNQVETPLEPPAPLRPSNHAFTLTFTPSNTILVTNLPFILFSSTSDLEPLLRPFGKVSKLEMIALPSPQETTSALVEYTTLEEAKEAKEHLQGQCYASYRVNAEYV</sequence>
<dbReference type="CDD" id="cd00590">
    <property type="entry name" value="RRM_SF"/>
    <property type="match status" value="1"/>
</dbReference>
<evidence type="ECO:0000259" key="3">
    <source>
        <dbReference type="PROSITE" id="PS50102"/>
    </source>
</evidence>
<dbReference type="SUPFAM" id="SSF54928">
    <property type="entry name" value="RNA-binding domain, RBD"/>
    <property type="match status" value="1"/>
</dbReference>
<dbReference type="PROSITE" id="PS50102">
    <property type="entry name" value="RRM"/>
    <property type="match status" value="2"/>
</dbReference>
<evidence type="ECO:0000313" key="4">
    <source>
        <dbReference type="EMBL" id="THV01968.1"/>
    </source>
</evidence>
<dbReference type="Gene3D" id="3.30.70.330">
    <property type="match status" value="2"/>
</dbReference>
<dbReference type="PANTHER" id="PTHR48025">
    <property type="entry name" value="OS02G0815200 PROTEIN"/>
    <property type="match status" value="1"/>
</dbReference>
<dbReference type="SMART" id="SM00360">
    <property type="entry name" value="RRM"/>
    <property type="match status" value="2"/>
</dbReference>
<keyword evidence="5" id="KW-1185">Reference proteome</keyword>
<dbReference type="PANTHER" id="PTHR48025:SF1">
    <property type="entry name" value="RRM DOMAIN-CONTAINING PROTEIN"/>
    <property type="match status" value="1"/>
</dbReference>
<dbReference type="EMBL" id="ML179082">
    <property type="protein sequence ID" value="THV01968.1"/>
    <property type="molecule type" value="Genomic_DNA"/>
</dbReference>
<gene>
    <name evidence="4" type="ORF">K435DRAFT_588314</name>
</gene>
<accession>A0A4S8MH11</accession>
<feature type="domain" description="RRM" evidence="3">
    <location>
        <begin position="78"/>
        <end position="155"/>
    </location>
</feature>
<feature type="domain" description="RRM" evidence="3">
    <location>
        <begin position="215"/>
        <end position="292"/>
    </location>
</feature>
<keyword evidence="1 2" id="KW-0694">RNA-binding</keyword>
<evidence type="ECO:0000256" key="2">
    <source>
        <dbReference type="PROSITE-ProRule" id="PRU00176"/>
    </source>
</evidence>
<dbReference type="AlphaFoldDB" id="A0A4S8MH11"/>
<dbReference type="InterPro" id="IPR012677">
    <property type="entry name" value="Nucleotide-bd_a/b_plait_sf"/>
</dbReference>
<dbReference type="InterPro" id="IPR035979">
    <property type="entry name" value="RBD_domain_sf"/>
</dbReference>
<dbReference type="GO" id="GO:0003729">
    <property type="term" value="F:mRNA binding"/>
    <property type="evidence" value="ECO:0007669"/>
    <property type="project" value="TreeGrafter"/>
</dbReference>
<dbReference type="GO" id="GO:0005634">
    <property type="term" value="C:nucleus"/>
    <property type="evidence" value="ECO:0007669"/>
    <property type="project" value="TreeGrafter"/>
</dbReference>
<dbReference type="InterPro" id="IPR000504">
    <property type="entry name" value="RRM_dom"/>
</dbReference>
<dbReference type="OrthoDB" id="6159137at2759"/>
<name>A0A4S8MH11_DENBC</name>
<dbReference type="InterPro" id="IPR050502">
    <property type="entry name" value="Euk_RNA-bind_prot"/>
</dbReference>
<feature type="non-terminal residue" evidence="4">
    <location>
        <position position="1"/>
    </location>
</feature>
<feature type="non-terminal residue" evidence="4">
    <location>
        <position position="292"/>
    </location>
</feature>
<organism evidence="4 5">
    <name type="scientific">Dendrothele bispora (strain CBS 962.96)</name>
    <dbReference type="NCBI Taxonomy" id="1314807"/>
    <lineage>
        <taxon>Eukaryota</taxon>
        <taxon>Fungi</taxon>
        <taxon>Dikarya</taxon>
        <taxon>Basidiomycota</taxon>
        <taxon>Agaricomycotina</taxon>
        <taxon>Agaricomycetes</taxon>
        <taxon>Agaricomycetidae</taxon>
        <taxon>Agaricales</taxon>
        <taxon>Agaricales incertae sedis</taxon>
        <taxon>Dendrothele</taxon>
    </lineage>
</organism>
<evidence type="ECO:0000313" key="5">
    <source>
        <dbReference type="Proteomes" id="UP000297245"/>
    </source>
</evidence>